<comment type="catalytic activity">
    <reaction evidence="3">
        <text>RX + glutathione = an S-substituted glutathione + a halide anion + H(+)</text>
        <dbReference type="Rhea" id="RHEA:16437"/>
        <dbReference type="ChEBI" id="CHEBI:15378"/>
        <dbReference type="ChEBI" id="CHEBI:16042"/>
        <dbReference type="ChEBI" id="CHEBI:17792"/>
        <dbReference type="ChEBI" id="CHEBI:57925"/>
        <dbReference type="ChEBI" id="CHEBI:90779"/>
        <dbReference type="EC" id="2.5.1.18"/>
    </reaction>
</comment>
<reference evidence="6" key="1">
    <citation type="submission" date="2022-11" db="EMBL/GenBank/DDBJ databases">
        <authorList>
            <person name="Hyden B.L."/>
            <person name="Feng K."/>
            <person name="Yates T."/>
            <person name="Jawdy S."/>
            <person name="Smart L.B."/>
            <person name="Muchero W."/>
        </authorList>
    </citation>
    <scope>NUCLEOTIDE SEQUENCE</scope>
    <source>
        <tissue evidence="6">Shoot tip</tissue>
    </source>
</reference>
<sequence length="434" mass="49792">MAEVKLLGTWPSPFSYRVTWALKLKGIPYEYFEEDLSNKSPLLLQCNPVHKKIPVLIHGGKSICESIVILEYLEETWPQNPLMPDDPYERAIARFWVKFVEEKGVEVWIKLFSSGEEKEKAVKDSLEMLKTIEEQALGKKKFFCGDKISSVDIAYGWMARWLEVIEELAGVKLFEPQKFPRLHAWMKDFKDEPVIKGNLPGHDEMLQSLHPDLIETMAEVKLYGSWPSPFSHRIIWALKLKGVEYEYIEEDLSNKSESLLKYNPVYKKIPVLVHGDKPIAESLVILEYIEETWPDNPLLPKDPYERAMARFWIQYGANTGAFSAFYRGSGEELEKAATELLDSLKILEEQGLGDKRFFGGESINLVDISYGALGYWFAALEDAKGVKVLEPRTLPRLHAWAKNFVELPVVKENIPAYDKMLAYATDSMKMLATN</sequence>
<keyword evidence="7" id="KW-1185">Reference proteome</keyword>
<dbReference type="InterPro" id="IPR045073">
    <property type="entry name" value="Omega/Tau-like"/>
</dbReference>
<dbReference type="InterPro" id="IPR036282">
    <property type="entry name" value="Glutathione-S-Trfase_C_sf"/>
</dbReference>
<reference evidence="6" key="2">
    <citation type="journal article" date="2023" name="Int. J. Mol. Sci.">
        <title>De Novo Assembly and Annotation of 11 Diverse Shrub Willow (Salix) Genomes Reveals Novel Gene Organization in Sex-Linked Regions.</title>
        <authorList>
            <person name="Hyden B."/>
            <person name="Feng K."/>
            <person name="Yates T.B."/>
            <person name="Jawdy S."/>
            <person name="Cereghino C."/>
            <person name="Smart L.B."/>
            <person name="Muchero W."/>
        </authorList>
    </citation>
    <scope>NUCLEOTIDE SEQUENCE</scope>
    <source>
        <tissue evidence="6">Shoot tip</tissue>
    </source>
</reference>
<dbReference type="GO" id="GO:0004364">
    <property type="term" value="F:glutathione transferase activity"/>
    <property type="evidence" value="ECO:0007669"/>
    <property type="project" value="UniProtKB-EC"/>
</dbReference>
<dbReference type="Pfam" id="PF02798">
    <property type="entry name" value="GST_N"/>
    <property type="match status" value="2"/>
</dbReference>
<dbReference type="InterPro" id="IPR004045">
    <property type="entry name" value="Glutathione_S-Trfase_N"/>
</dbReference>
<feature type="domain" description="GST C-terminal" evidence="5">
    <location>
        <begin position="86"/>
        <end position="209"/>
    </location>
</feature>
<dbReference type="FunFam" id="1.20.1050.10:FF:000012">
    <property type="entry name" value="Tau class glutathione S-transferase"/>
    <property type="match status" value="2"/>
</dbReference>
<dbReference type="Gene3D" id="3.40.30.10">
    <property type="entry name" value="Glutaredoxin"/>
    <property type="match status" value="2"/>
</dbReference>
<dbReference type="PANTHER" id="PTHR11260:SF679">
    <property type="entry name" value="GLUTATHIONE TRANSFERASE"/>
    <property type="match status" value="1"/>
</dbReference>
<dbReference type="OrthoDB" id="4951845at2759"/>
<organism evidence="6 7">
    <name type="scientific">Salix purpurea</name>
    <name type="common">Purple osier willow</name>
    <dbReference type="NCBI Taxonomy" id="77065"/>
    <lineage>
        <taxon>Eukaryota</taxon>
        <taxon>Viridiplantae</taxon>
        <taxon>Streptophyta</taxon>
        <taxon>Embryophyta</taxon>
        <taxon>Tracheophyta</taxon>
        <taxon>Spermatophyta</taxon>
        <taxon>Magnoliopsida</taxon>
        <taxon>eudicotyledons</taxon>
        <taxon>Gunneridae</taxon>
        <taxon>Pentapetalae</taxon>
        <taxon>rosids</taxon>
        <taxon>fabids</taxon>
        <taxon>Malpighiales</taxon>
        <taxon>Salicaceae</taxon>
        <taxon>Saliceae</taxon>
        <taxon>Salix</taxon>
    </lineage>
</organism>
<dbReference type="SUPFAM" id="SSF47616">
    <property type="entry name" value="GST C-terminal domain-like"/>
    <property type="match status" value="2"/>
</dbReference>
<evidence type="ECO:0000259" key="5">
    <source>
        <dbReference type="PROSITE" id="PS50405"/>
    </source>
</evidence>
<name>A0A9Q0ZH83_SALPP</name>
<dbReference type="InterPro" id="IPR040079">
    <property type="entry name" value="Glutathione_S-Trfase"/>
</dbReference>
<proteinExistence type="predicted"/>
<evidence type="ECO:0000313" key="6">
    <source>
        <dbReference type="EMBL" id="KAJ6734505.1"/>
    </source>
</evidence>
<evidence type="ECO:0000256" key="3">
    <source>
        <dbReference type="ARBA" id="ARBA00047960"/>
    </source>
</evidence>
<dbReference type="PROSITE" id="PS50405">
    <property type="entry name" value="GST_CTER"/>
    <property type="match status" value="2"/>
</dbReference>
<accession>A0A9Q0ZH83</accession>
<dbReference type="SFLD" id="SFLDS00019">
    <property type="entry name" value="Glutathione_Transferase_(cytos"/>
    <property type="match status" value="2"/>
</dbReference>
<dbReference type="SFLD" id="SFLDG01152">
    <property type="entry name" value="Main.3:_Omega-_and_Tau-like"/>
    <property type="match status" value="2"/>
</dbReference>
<comment type="caution">
    <text evidence="6">The sequence shown here is derived from an EMBL/GenBank/DDBJ whole genome shotgun (WGS) entry which is preliminary data.</text>
</comment>
<dbReference type="PROSITE" id="PS50404">
    <property type="entry name" value="GST_NTER"/>
    <property type="match status" value="2"/>
</dbReference>
<dbReference type="GO" id="GO:0005737">
    <property type="term" value="C:cytoplasm"/>
    <property type="evidence" value="ECO:0007669"/>
    <property type="project" value="TreeGrafter"/>
</dbReference>
<protein>
    <recommendedName>
        <fullName evidence="1">glutathione transferase</fullName>
        <ecNumber evidence="1">2.5.1.18</ecNumber>
    </recommendedName>
</protein>
<gene>
    <name evidence="6" type="ORF">OIU79_001719</name>
</gene>
<dbReference type="FunFam" id="3.40.30.10:FF:000014">
    <property type="entry name" value="Tau class glutathione S-transferase"/>
    <property type="match status" value="2"/>
</dbReference>
<evidence type="ECO:0000259" key="4">
    <source>
        <dbReference type="PROSITE" id="PS50404"/>
    </source>
</evidence>
<dbReference type="InterPro" id="IPR045074">
    <property type="entry name" value="GST_C_Tau"/>
</dbReference>
<keyword evidence="2" id="KW-0808">Transferase</keyword>
<evidence type="ECO:0000313" key="7">
    <source>
        <dbReference type="Proteomes" id="UP001151532"/>
    </source>
</evidence>
<dbReference type="GO" id="GO:0006749">
    <property type="term" value="P:glutathione metabolic process"/>
    <property type="evidence" value="ECO:0007669"/>
    <property type="project" value="InterPro"/>
</dbReference>
<feature type="domain" description="GST N-terminal" evidence="4">
    <location>
        <begin position="2"/>
        <end position="81"/>
    </location>
</feature>
<evidence type="ECO:0000256" key="1">
    <source>
        <dbReference type="ARBA" id="ARBA00012452"/>
    </source>
</evidence>
<dbReference type="SFLD" id="SFLDG00358">
    <property type="entry name" value="Main_(cytGST)"/>
    <property type="match status" value="2"/>
</dbReference>
<dbReference type="Gene3D" id="1.20.1050.10">
    <property type="match status" value="2"/>
</dbReference>
<dbReference type="CDD" id="cd03185">
    <property type="entry name" value="GST_C_Tau"/>
    <property type="match status" value="2"/>
</dbReference>
<dbReference type="AlphaFoldDB" id="A0A9Q0ZH83"/>
<evidence type="ECO:0000256" key="2">
    <source>
        <dbReference type="ARBA" id="ARBA00022679"/>
    </source>
</evidence>
<dbReference type="EC" id="2.5.1.18" evidence="1"/>
<dbReference type="SUPFAM" id="SSF52833">
    <property type="entry name" value="Thioredoxin-like"/>
    <property type="match status" value="2"/>
</dbReference>
<dbReference type="EMBL" id="JAPFFK010000011">
    <property type="protein sequence ID" value="KAJ6734505.1"/>
    <property type="molecule type" value="Genomic_DNA"/>
</dbReference>
<dbReference type="InterPro" id="IPR010987">
    <property type="entry name" value="Glutathione-S-Trfase_C-like"/>
</dbReference>
<dbReference type="InterPro" id="IPR036249">
    <property type="entry name" value="Thioredoxin-like_sf"/>
</dbReference>
<dbReference type="CDD" id="cd03058">
    <property type="entry name" value="GST_N_Tau"/>
    <property type="match status" value="2"/>
</dbReference>
<dbReference type="PANTHER" id="PTHR11260">
    <property type="entry name" value="GLUTATHIONE S-TRANSFERASE, GST, SUPERFAMILY, GST DOMAIN CONTAINING"/>
    <property type="match status" value="1"/>
</dbReference>
<dbReference type="Pfam" id="PF13410">
    <property type="entry name" value="GST_C_2"/>
    <property type="match status" value="2"/>
</dbReference>
<feature type="domain" description="GST N-terminal" evidence="4">
    <location>
        <begin position="218"/>
        <end position="297"/>
    </location>
</feature>
<dbReference type="Proteomes" id="UP001151532">
    <property type="component" value="Chromosome 17"/>
</dbReference>
<feature type="domain" description="GST C-terminal" evidence="5">
    <location>
        <begin position="302"/>
        <end position="427"/>
    </location>
</feature>